<keyword evidence="7" id="KW-0808">Transferase</keyword>
<gene>
    <name evidence="20" type="ORF">JET14_08170</name>
</gene>
<dbReference type="Gene3D" id="3.30.450.20">
    <property type="entry name" value="PAS domain"/>
    <property type="match status" value="1"/>
</dbReference>
<dbReference type="EC" id="2.7.13.3" evidence="3"/>
<comment type="function">
    <text evidence="15">Member of the two-component regulatory system DctB/DctD involved in the transport of C4-dicarboxylates. DctB functions as a membrane-associated protein kinase that phosphorylates DctD in response to environmental signals.</text>
</comment>
<evidence type="ECO:0000256" key="2">
    <source>
        <dbReference type="ARBA" id="ARBA00004429"/>
    </source>
</evidence>
<evidence type="ECO:0000256" key="3">
    <source>
        <dbReference type="ARBA" id="ARBA00012438"/>
    </source>
</evidence>
<dbReference type="SMART" id="SM00387">
    <property type="entry name" value="HATPase_c"/>
    <property type="match status" value="1"/>
</dbReference>
<reference evidence="20 21" key="1">
    <citation type="submission" date="2020-12" db="EMBL/GenBank/DDBJ databases">
        <authorList>
            <person name="Zheng R.K."/>
            <person name="Sun C.M."/>
        </authorList>
    </citation>
    <scope>NUCLEOTIDE SEQUENCE [LARGE SCALE GENOMIC DNA]</scope>
    <source>
        <strain evidence="20 21">ZRK001</strain>
    </source>
</reference>
<keyword evidence="8 18" id="KW-0812">Transmembrane</keyword>
<evidence type="ECO:0000256" key="11">
    <source>
        <dbReference type="ARBA" id="ARBA00022840"/>
    </source>
</evidence>
<dbReference type="PANTHER" id="PTHR43065">
    <property type="entry name" value="SENSOR HISTIDINE KINASE"/>
    <property type="match status" value="1"/>
</dbReference>
<dbReference type="PIRSF" id="PIRSF036431">
    <property type="entry name" value="STHK_DctB"/>
    <property type="match status" value="1"/>
</dbReference>
<dbReference type="InterPro" id="IPR036097">
    <property type="entry name" value="HisK_dim/P_sf"/>
</dbReference>
<evidence type="ECO:0000256" key="4">
    <source>
        <dbReference type="ARBA" id="ARBA00022475"/>
    </source>
</evidence>
<evidence type="ECO:0000256" key="7">
    <source>
        <dbReference type="ARBA" id="ARBA00022679"/>
    </source>
</evidence>
<dbReference type="KEGG" id="mlut:JET14_08170"/>
<evidence type="ECO:0000256" key="10">
    <source>
        <dbReference type="ARBA" id="ARBA00022777"/>
    </source>
</evidence>
<dbReference type="SUPFAM" id="SSF55874">
    <property type="entry name" value="ATPase domain of HSP90 chaperone/DNA topoisomerase II/histidine kinase"/>
    <property type="match status" value="1"/>
</dbReference>
<dbReference type="InterPro" id="IPR017055">
    <property type="entry name" value="Sig_transdc_His_kinase_DctB"/>
</dbReference>
<dbReference type="Pfam" id="PF00512">
    <property type="entry name" value="HisKA"/>
    <property type="match status" value="1"/>
</dbReference>
<keyword evidence="17" id="KW-0175">Coiled coil</keyword>
<dbReference type="EMBL" id="CP066786">
    <property type="protein sequence ID" value="QQM32110.1"/>
    <property type="molecule type" value="Genomic_DNA"/>
</dbReference>
<evidence type="ECO:0000256" key="8">
    <source>
        <dbReference type="ARBA" id="ARBA00022692"/>
    </source>
</evidence>
<dbReference type="PROSITE" id="PS50109">
    <property type="entry name" value="HIS_KIN"/>
    <property type="match status" value="1"/>
</dbReference>
<sequence>MDSWHTGSAVRSRFFRLRAGAAFVLLLLTLAGTAAAWKVATDRSRGYVQRQAAETLAVQAEVLNGVLEKYRLVPPLLARQDEVALLFSSLASEVSIQRRARSLAEEIAGLSGARDVAFFAADGKLLAAARDIFGDEPAGRAELLRAANENRLGRTTALIKGKSRVYAFGAGVRRNGQLRGVVAVYVGFDAVERTWALSADPIFVADSDGIVFLSNRQDWLLKPVSEIDAKFGTGGHTTHIDIMRDLPLMGWQLHVLGNRSRIVSAQSATIGFSLLIFLLVGVIVFFVIGRIEDRILLRRRERAAALRLERAVRDRTKELSRANRNLSHEIEERIEAERELKRVQHELIQAAKLAGVGQMAAALSHEINQPLAAIETYAGNTRKALALGRQELAAGNLDRITAMVARISELSGTLLSFSRKPETKLQRVAVQAALHEALILIRPKAERAGVAIAVDPALDGVMVEAGRIRLSQVFVNLFGNAIDALEGRADGRIAVELKSAGDEIFLHVRDNGPGIAPELAGEVFEPFFTTRTGQGSGLGLSIVYNIMQDFGGSVTLLRAEGGAVFELRLKAAKTD</sequence>
<dbReference type="PANTHER" id="PTHR43065:SF46">
    <property type="entry name" value="C4-DICARBOXYLATE TRANSPORT SENSOR PROTEIN DCTB"/>
    <property type="match status" value="1"/>
</dbReference>
<keyword evidence="9" id="KW-0547">Nucleotide-binding</keyword>
<organism evidence="20 21">
    <name type="scientific">Martelella lutilitoris</name>
    <dbReference type="NCBI Taxonomy" id="2583532"/>
    <lineage>
        <taxon>Bacteria</taxon>
        <taxon>Pseudomonadati</taxon>
        <taxon>Pseudomonadota</taxon>
        <taxon>Alphaproteobacteria</taxon>
        <taxon>Hyphomicrobiales</taxon>
        <taxon>Aurantimonadaceae</taxon>
        <taxon>Martelella</taxon>
    </lineage>
</organism>
<dbReference type="InterPro" id="IPR003661">
    <property type="entry name" value="HisK_dim/P_dom"/>
</dbReference>
<dbReference type="InterPro" id="IPR036890">
    <property type="entry name" value="HATPase_C_sf"/>
</dbReference>
<evidence type="ECO:0000256" key="17">
    <source>
        <dbReference type="SAM" id="Coils"/>
    </source>
</evidence>
<evidence type="ECO:0000256" key="12">
    <source>
        <dbReference type="ARBA" id="ARBA00022989"/>
    </source>
</evidence>
<name>A0A7T7HMT5_9HYPH</name>
<dbReference type="GO" id="GO:0005524">
    <property type="term" value="F:ATP binding"/>
    <property type="evidence" value="ECO:0007669"/>
    <property type="project" value="UniProtKB-KW"/>
</dbReference>
<evidence type="ECO:0000256" key="6">
    <source>
        <dbReference type="ARBA" id="ARBA00022553"/>
    </source>
</evidence>
<comment type="catalytic activity">
    <reaction evidence="1">
        <text>ATP + protein L-histidine = ADP + protein N-phospho-L-histidine.</text>
        <dbReference type="EC" id="2.7.13.3"/>
    </reaction>
</comment>
<dbReference type="RefSeq" id="WP_200337574.1">
    <property type="nucleotide sequence ID" value="NZ_CP066786.1"/>
</dbReference>
<feature type="transmembrane region" description="Helical" evidence="18">
    <location>
        <begin position="270"/>
        <end position="291"/>
    </location>
</feature>
<evidence type="ECO:0000256" key="16">
    <source>
        <dbReference type="ARBA" id="ARBA00073143"/>
    </source>
</evidence>
<keyword evidence="10 20" id="KW-0418">Kinase</keyword>
<protein>
    <recommendedName>
        <fullName evidence="16">C4-dicarboxylate transport sensor protein DctB</fullName>
        <ecNumber evidence="3">2.7.13.3</ecNumber>
    </recommendedName>
</protein>
<keyword evidence="5" id="KW-0997">Cell inner membrane</keyword>
<keyword evidence="13" id="KW-0902">Two-component regulatory system</keyword>
<evidence type="ECO:0000259" key="19">
    <source>
        <dbReference type="PROSITE" id="PS50109"/>
    </source>
</evidence>
<comment type="subcellular location">
    <subcellularLocation>
        <location evidence="2">Cell inner membrane</location>
        <topology evidence="2">Multi-pass membrane protein</topology>
    </subcellularLocation>
</comment>
<dbReference type="Pfam" id="PF02518">
    <property type="entry name" value="HATPase_c"/>
    <property type="match status" value="1"/>
</dbReference>
<evidence type="ECO:0000256" key="13">
    <source>
        <dbReference type="ARBA" id="ARBA00023012"/>
    </source>
</evidence>
<evidence type="ECO:0000256" key="5">
    <source>
        <dbReference type="ARBA" id="ARBA00022519"/>
    </source>
</evidence>
<keyword evidence="14 18" id="KW-0472">Membrane</keyword>
<evidence type="ECO:0000313" key="20">
    <source>
        <dbReference type="EMBL" id="QQM32110.1"/>
    </source>
</evidence>
<accession>A0A7T7HMT5</accession>
<dbReference type="InterPro" id="IPR003594">
    <property type="entry name" value="HATPase_dom"/>
</dbReference>
<dbReference type="AlphaFoldDB" id="A0A7T7HMT5"/>
<dbReference type="SMART" id="SM00388">
    <property type="entry name" value="HisKA"/>
    <property type="match status" value="1"/>
</dbReference>
<dbReference type="FunFam" id="1.10.287.130:FF:000049">
    <property type="entry name" value="C4-dicarboxylate transport sensor protein DctB"/>
    <property type="match status" value="1"/>
</dbReference>
<evidence type="ECO:0000256" key="14">
    <source>
        <dbReference type="ARBA" id="ARBA00023136"/>
    </source>
</evidence>
<evidence type="ECO:0000256" key="1">
    <source>
        <dbReference type="ARBA" id="ARBA00000085"/>
    </source>
</evidence>
<keyword evidence="11" id="KW-0067">ATP-binding</keyword>
<dbReference type="InterPro" id="IPR004358">
    <property type="entry name" value="Sig_transdc_His_kin-like_C"/>
</dbReference>
<proteinExistence type="predicted"/>
<dbReference type="GO" id="GO:0000155">
    <property type="term" value="F:phosphorelay sensor kinase activity"/>
    <property type="evidence" value="ECO:0007669"/>
    <property type="project" value="InterPro"/>
</dbReference>
<dbReference type="GO" id="GO:0005886">
    <property type="term" value="C:plasma membrane"/>
    <property type="evidence" value="ECO:0007669"/>
    <property type="project" value="UniProtKB-SubCell"/>
</dbReference>
<dbReference type="Proteomes" id="UP000596083">
    <property type="component" value="Chromosome"/>
</dbReference>
<dbReference type="Gene3D" id="3.30.565.10">
    <property type="entry name" value="Histidine kinase-like ATPase, C-terminal domain"/>
    <property type="match status" value="1"/>
</dbReference>
<dbReference type="SUPFAM" id="SSF47384">
    <property type="entry name" value="Homodimeric domain of signal transducing histidine kinase"/>
    <property type="match status" value="1"/>
</dbReference>
<feature type="domain" description="Histidine kinase" evidence="19">
    <location>
        <begin position="362"/>
        <end position="573"/>
    </location>
</feature>
<evidence type="ECO:0000313" key="21">
    <source>
        <dbReference type="Proteomes" id="UP000596083"/>
    </source>
</evidence>
<dbReference type="InterPro" id="IPR005467">
    <property type="entry name" value="His_kinase_dom"/>
</dbReference>
<feature type="coiled-coil region" evidence="17">
    <location>
        <begin position="305"/>
        <end position="353"/>
    </location>
</feature>
<keyword evidence="6" id="KW-0597">Phosphoprotein</keyword>
<dbReference type="Gene3D" id="1.10.287.130">
    <property type="match status" value="1"/>
</dbReference>
<dbReference type="PRINTS" id="PR00344">
    <property type="entry name" value="BCTRLSENSOR"/>
</dbReference>
<dbReference type="CDD" id="cd00082">
    <property type="entry name" value="HisKA"/>
    <property type="match status" value="1"/>
</dbReference>
<evidence type="ECO:0000256" key="15">
    <source>
        <dbReference type="ARBA" id="ARBA00059004"/>
    </source>
</evidence>
<keyword evidence="4" id="KW-1003">Cell membrane</keyword>
<keyword evidence="12 18" id="KW-1133">Transmembrane helix</keyword>
<evidence type="ECO:0000256" key="18">
    <source>
        <dbReference type="SAM" id="Phobius"/>
    </source>
</evidence>
<evidence type="ECO:0000256" key="9">
    <source>
        <dbReference type="ARBA" id="ARBA00022741"/>
    </source>
</evidence>